<keyword evidence="1" id="KW-0472">Membrane</keyword>
<protein>
    <recommendedName>
        <fullName evidence="2">NERD domain-containing protein</fullName>
    </recommendedName>
</protein>
<keyword evidence="1" id="KW-0812">Transmembrane</keyword>
<dbReference type="AlphaFoldDB" id="A0A6J4UN26"/>
<feature type="domain" description="NERD" evidence="2">
    <location>
        <begin position="77"/>
        <end position="180"/>
    </location>
</feature>
<name>A0A6J4UN26_9BACT</name>
<dbReference type="InterPro" id="IPR011528">
    <property type="entry name" value="NERD"/>
</dbReference>
<evidence type="ECO:0000259" key="2">
    <source>
        <dbReference type="Pfam" id="PF08378"/>
    </source>
</evidence>
<organism evidence="3">
    <name type="scientific">uncultured Thermomicrobiales bacterium</name>
    <dbReference type="NCBI Taxonomy" id="1645740"/>
    <lineage>
        <taxon>Bacteria</taxon>
        <taxon>Pseudomonadati</taxon>
        <taxon>Thermomicrobiota</taxon>
        <taxon>Thermomicrobia</taxon>
        <taxon>Thermomicrobiales</taxon>
        <taxon>environmental samples</taxon>
    </lineage>
</organism>
<evidence type="ECO:0000256" key="1">
    <source>
        <dbReference type="SAM" id="Phobius"/>
    </source>
</evidence>
<gene>
    <name evidence="3" type="ORF">AVDCRST_MAG73-3245</name>
</gene>
<dbReference type="EMBL" id="CADCWE010000214">
    <property type="protein sequence ID" value="CAA9555415.1"/>
    <property type="molecule type" value="Genomic_DNA"/>
</dbReference>
<keyword evidence="1" id="KW-1133">Transmembrane helix</keyword>
<reference evidence="3" key="1">
    <citation type="submission" date="2020-02" db="EMBL/GenBank/DDBJ databases">
        <authorList>
            <person name="Meier V. D."/>
        </authorList>
    </citation>
    <scope>NUCLEOTIDE SEQUENCE</scope>
    <source>
        <strain evidence="3">AVDCRST_MAG73</strain>
    </source>
</reference>
<evidence type="ECO:0000313" key="3">
    <source>
        <dbReference type="EMBL" id="CAA9555415.1"/>
    </source>
</evidence>
<accession>A0A6J4UN26</accession>
<proteinExistence type="predicted"/>
<dbReference type="Pfam" id="PF08378">
    <property type="entry name" value="NERD"/>
    <property type="match status" value="1"/>
</dbReference>
<sequence>MRVVRNIGHVKRRKRAAKRSAIVGFLLLMGPFFLISRPNLVLVAWALMLGGFVAFNTGMQQIARWAKTPRTDTLLDRELAKFNDKYDLFHYVQVGNRIVDHVLLHPGGLLVITARDLPGEVVGRGSRWRKRSSPLRRLFAFSGPQLGDPSKDTRDAIAVVEQALAANQSEVEVTGAIVFVNPLIRLDSEETDYEGLLLEELPPFVRALPPDESIRPADRERIRALMTAGEELELPAQPVVRRPVKRRRAA</sequence>
<feature type="transmembrane region" description="Helical" evidence="1">
    <location>
        <begin position="42"/>
        <end position="59"/>
    </location>
</feature>
<feature type="transmembrane region" description="Helical" evidence="1">
    <location>
        <begin position="20"/>
        <end position="36"/>
    </location>
</feature>